<dbReference type="InterPro" id="IPR014044">
    <property type="entry name" value="CAP_dom"/>
</dbReference>
<feature type="domain" description="SCP" evidence="3">
    <location>
        <begin position="122"/>
        <end position="237"/>
    </location>
</feature>
<evidence type="ECO:0000313" key="5">
    <source>
        <dbReference type="Proteomes" id="UP000243524"/>
    </source>
</evidence>
<dbReference type="PANTHER" id="PTHR31157">
    <property type="entry name" value="SCP DOMAIN-CONTAINING PROTEIN"/>
    <property type="match status" value="1"/>
</dbReference>
<proteinExistence type="predicted"/>
<evidence type="ECO:0000313" key="4">
    <source>
        <dbReference type="EMBL" id="PKR78428.1"/>
    </source>
</evidence>
<evidence type="ECO:0000256" key="1">
    <source>
        <dbReference type="SAM" id="MobiDB-lite"/>
    </source>
</evidence>
<dbReference type="Proteomes" id="UP000243524">
    <property type="component" value="Unassembled WGS sequence"/>
</dbReference>
<dbReference type="Gene3D" id="3.40.33.10">
    <property type="entry name" value="CAP"/>
    <property type="match status" value="1"/>
</dbReference>
<evidence type="ECO:0000259" key="3">
    <source>
        <dbReference type="Pfam" id="PF00188"/>
    </source>
</evidence>
<keyword evidence="2" id="KW-0732">Signal</keyword>
<feature type="compositionally biased region" description="Polar residues" evidence="1">
    <location>
        <begin position="32"/>
        <end position="46"/>
    </location>
</feature>
<reference evidence="4 5" key="1">
    <citation type="submission" date="2017-06" db="EMBL/GenBank/DDBJ databases">
        <title>the draft geome sequence of Illustriluteabacillus marina B3227.</title>
        <authorList>
            <person name="He R.-H."/>
            <person name="Du Z.-J."/>
        </authorList>
    </citation>
    <scope>NUCLEOTIDE SEQUENCE [LARGE SCALE GENOMIC DNA]</scope>
    <source>
        <strain evidence="4 5">B3227</strain>
    </source>
</reference>
<organism evidence="4 5">
    <name type="scientific">Halalkalibacillus sediminis</name>
    <dbReference type="NCBI Taxonomy" id="2018042"/>
    <lineage>
        <taxon>Bacteria</taxon>
        <taxon>Bacillati</taxon>
        <taxon>Bacillota</taxon>
        <taxon>Bacilli</taxon>
        <taxon>Bacillales</taxon>
        <taxon>Bacillaceae</taxon>
        <taxon>Halalkalibacillus</taxon>
    </lineage>
</organism>
<dbReference type="Pfam" id="PF00188">
    <property type="entry name" value="CAP"/>
    <property type="match status" value="1"/>
</dbReference>
<dbReference type="CDD" id="cd05379">
    <property type="entry name" value="CAP_bacterial"/>
    <property type="match status" value="1"/>
</dbReference>
<name>A0A2I0QVU1_9BACI</name>
<feature type="chain" id="PRO_5038531326" description="SCP domain-containing protein" evidence="2">
    <location>
        <begin position="21"/>
        <end position="240"/>
    </location>
</feature>
<feature type="region of interest" description="Disordered" evidence="1">
    <location>
        <begin position="32"/>
        <end position="111"/>
    </location>
</feature>
<evidence type="ECO:0000256" key="2">
    <source>
        <dbReference type="SAM" id="SignalP"/>
    </source>
</evidence>
<dbReference type="RefSeq" id="WP_101330172.1">
    <property type="nucleotide sequence ID" value="NZ_PJNH01000001.1"/>
</dbReference>
<dbReference type="OrthoDB" id="9783944at2"/>
<feature type="compositionally biased region" description="Acidic residues" evidence="1">
    <location>
        <begin position="80"/>
        <end position="101"/>
    </location>
</feature>
<gene>
    <name evidence="4" type="ORF">CEY16_01335</name>
</gene>
<dbReference type="SUPFAM" id="SSF55797">
    <property type="entry name" value="PR-1-like"/>
    <property type="match status" value="1"/>
</dbReference>
<dbReference type="PANTHER" id="PTHR31157:SF1">
    <property type="entry name" value="SCP DOMAIN-CONTAINING PROTEIN"/>
    <property type="match status" value="1"/>
</dbReference>
<dbReference type="EMBL" id="PJNH01000001">
    <property type="protein sequence ID" value="PKR78428.1"/>
    <property type="molecule type" value="Genomic_DNA"/>
</dbReference>
<accession>A0A2I0QVU1</accession>
<dbReference type="AlphaFoldDB" id="A0A2I0QVU1"/>
<dbReference type="InterPro" id="IPR014258">
    <property type="entry name" value="CAP_domain_YkwD-like"/>
</dbReference>
<dbReference type="NCBIfam" id="TIGR02909">
    <property type="entry name" value="spore_YkwD"/>
    <property type="match status" value="1"/>
</dbReference>
<dbReference type="InterPro" id="IPR035940">
    <property type="entry name" value="CAP_sf"/>
</dbReference>
<dbReference type="PROSITE" id="PS51257">
    <property type="entry name" value="PROKAR_LIPOPROTEIN"/>
    <property type="match status" value="1"/>
</dbReference>
<sequence length="240" mass="26716">MKKFILVCMMLLLSAVMITACNTDNEGMNDGVNQVGFNTEDQGNQGDQRRDFGDFPYKPGEGDGGNIFQNGERGFGFNGDEFDLNDDNQPENDEDTDQQEDTAERSNENVEQASGVIQEVIRLTNVERQKNGLSEVEMDQQLTDVAQRKSVDMADNNYFSHQSPTYGSPFDMLDQFGVDYTVASENIAAGQRTAQAVVRGWMNSEGHRKNILNDSVTHIGVGYEQGGSMGTYWTQMFIAK</sequence>
<feature type="signal peptide" evidence="2">
    <location>
        <begin position="1"/>
        <end position="20"/>
    </location>
</feature>
<comment type="caution">
    <text evidence="4">The sequence shown here is derived from an EMBL/GenBank/DDBJ whole genome shotgun (WGS) entry which is preliminary data.</text>
</comment>
<keyword evidence="5" id="KW-1185">Reference proteome</keyword>
<protein>
    <recommendedName>
        <fullName evidence="3">SCP domain-containing protein</fullName>
    </recommendedName>
</protein>